<evidence type="ECO:0000256" key="5">
    <source>
        <dbReference type="ARBA" id="ARBA00022839"/>
    </source>
</evidence>
<evidence type="ECO:0000256" key="2">
    <source>
        <dbReference type="ARBA" id="ARBA00019841"/>
    </source>
</evidence>
<dbReference type="GO" id="GO:0008409">
    <property type="term" value="F:5'-3' exonuclease activity"/>
    <property type="evidence" value="ECO:0007669"/>
    <property type="project" value="InterPro"/>
</dbReference>
<dbReference type="GO" id="GO:0006281">
    <property type="term" value="P:DNA repair"/>
    <property type="evidence" value="ECO:0007669"/>
    <property type="project" value="InterPro"/>
</dbReference>
<organism evidence="9">
    <name type="scientific">Blautia hansenii</name>
    <name type="common">Ruminococcus hansenii</name>
    <dbReference type="NCBI Taxonomy" id="1322"/>
    <lineage>
        <taxon>Bacteria</taxon>
        <taxon>Bacillati</taxon>
        <taxon>Bacillota</taxon>
        <taxon>Clostridia</taxon>
        <taxon>Lachnospirales</taxon>
        <taxon>Lachnospiraceae</taxon>
        <taxon>Blautia</taxon>
    </lineage>
</organism>
<dbReference type="InterPro" id="IPR001667">
    <property type="entry name" value="DDH_dom"/>
</dbReference>
<keyword evidence="3" id="KW-0540">Nuclease</keyword>
<feature type="domain" description="DHHA1" evidence="7">
    <location>
        <begin position="354"/>
        <end position="447"/>
    </location>
</feature>
<dbReference type="SUPFAM" id="SSF64182">
    <property type="entry name" value="DHH phosphoesterases"/>
    <property type="match status" value="1"/>
</dbReference>
<dbReference type="NCBIfam" id="TIGR00644">
    <property type="entry name" value="recJ"/>
    <property type="match status" value="1"/>
</dbReference>
<evidence type="ECO:0000256" key="4">
    <source>
        <dbReference type="ARBA" id="ARBA00022801"/>
    </source>
</evidence>
<proteinExistence type="inferred from homology"/>
<dbReference type="Pfam" id="PF02272">
    <property type="entry name" value="DHHA1"/>
    <property type="match status" value="1"/>
</dbReference>
<dbReference type="EMBL" id="CACRSY010000012">
    <property type="protein sequence ID" value="VYT10658.1"/>
    <property type="molecule type" value="Genomic_DNA"/>
</dbReference>
<feature type="domain" description="RecJ OB" evidence="8">
    <location>
        <begin position="461"/>
        <end position="568"/>
    </location>
</feature>
<evidence type="ECO:0000259" key="8">
    <source>
        <dbReference type="Pfam" id="PF17768"/>
    </source>
</evidence>
<dbReference type="AlphaFoldDB" id="A0A6N2TYQ7"/>
<evidence type="ECO:0000256" key="1">
    <source>
        <dbReference type="ARBA" id="ARBA00005915"/>
    </source>
</evidence>
<evidence type="ECO:0000313" key="9">
    <source>
        <dbReference type="EMBL" id="VYT10658.1"/>
    </source>
</evidence>
<dbReference type="Pfam" id="PF01368">
    <property type="entry name" value="DHH"/>
    <property type="match status" value="1"/>
</dbReference>
<dbReference type="InterPro" id="IPR004610">
    <property type="entry name" value="RecJ"/>
</dbReference>
<dbReference type="InterPro" id="IPR041122">
    <property type="entry name" value="RecJ_OB"/>
</dbReference>
<dbReference type="Gene3D" id="3.10.310.30">
    <property type="match status" value="1"/>
</dbReference>
<dbReference type="InterPro" id="IPR038763">
    <property type="entry name" value="DHH_sf"/>
</dbReference>
<dbReference type="InterPro" id="IPR003156">
    <property type="entry name" value="DHHA1_dom"/>
</dbReference>
<comment type="similarity">
    <text evidence="1">Belongs to the RecJ family.</text>
</comment>
<keyword evidence="4 9" id="KW-0378">Hydrolase</keyword>
<dbReference type="Pfam" id="PF17768">
    <property type="entry name" value="RecJ_OB"/>
    <property type="match status" value="1"/>
</dbReference>
<accession>A0A6N2TYQ7</accession>
<dbReference type="GO" id="GO:0006310">
    <property type="term" value="P:DNA recombination"/>
    <property type="evidence" value="ECO:0007669"/>
    <property type="project" value="InterPro"/>
</dbReference>
<dbReference type="PANTHER" id="PTHR30255:SF2">
    <property type="entry name" value="SINGLE-STRANDED-DNA-SPECIFIC EXONUCLEASE RECJ"/>
    <property type="match status" value="1"/>
</dbReference>
<evidence type="ECO:0000259" key="6">
    <source>
        <dbReference type="Pfam" id="PF01368"/>
    </source>
</evidence>
<feature type="domain" description="DDH" evidence="6">
    <location>
        <begin position="77"/>
        <end position="223"/>
    </location>
</feature>
<keyword evidence="5 9" id="KW-0269">Exonuclease</keyword>
<dbReference type="PANTHER" id="PTHR30255">
    <property type="entry name" value="SINGLE-STRANDED-DNA-SPECIFIC EXONUCLEASE RECJ"/>
    <property type="match status" value="1"/>
</dbReference>
<dbReference type="InterPro" id="IPR051673">
    <property type="entry name" value="SSDNA_exonuclease_RecJ"/>
</dbReference>
<sequence length="571" mass="64839">MEKWVVAAKKADFQGISNRFGVDPVIARLIRNREQITDEEIDTYLHGKLRNLHPWKALKGIDELLNILIEKIQQKKKIRIIGDYDIDGVCSTYILFQGLKKANALADVDIPDRMKDGYGISKELIERAYEKEIDTIITCDNGISAIEQIAYAKEKNMTVLVTDHHEIPYEEKEDGSIERFLPNADAIVNPKQEGCAYPFKEICGAMVAFKVVWGLFEKRNIPLSEIEELIPIAAIATVGDVMDLVDENRILVKEGLKRIQNTNNEGLKALIRVNNLENREITAYHIGFVLGPCINASGRLSTAKRALELLLSKDTKEASVLAEDLKELNDSRKDMTVKGVERAVEIIENTELKNDRVLVVYLPECHESLAGIIAGRIRERYTKPVFVLTKGEEGVKGSGRSIEAYHMFQEMVKCRELLTKFGGHPMAAGLSMEEENIEKFRRKLNENCTLTEEDMVEKIVIDVPMPMSYVTIPLIRQLGQLEPFGKGNTKPIFAQKDIRFSNCKVFGKNRNVVKMKAQDSFGFGAECIWFGDGDEFLERLKEKDVWDVIYYPSVNSFQGRESIEMIIQNIR</sequence>
<dbReference type="Gene3D" id="3.90.1640.30">
    <property type="match status" value="1"/>
</dbReference>
<dbReference type="GO" id="GO:0003676">
    <property type="term" value="F:nucleic acid binding"/>
    <property type="evidence" value="ECO:0007669"/>
    <property type="project" value="InterPro"/>
</dbReference>
<evidence type="ECO:0000259" key="7">
    <source>
        <dbReference type="Pfam" id="PF02272"/>
    </source>
</evidence>
<gene>
    <name evidence="9" type="primary">recJ</name>
    <name evidence="9" type="ORF">BHLFYP23_00175</name>
</gene>
<protein>
    <recommendedName>
        <fullName evidence="2">Single-stranded-DNA-specific exonuclease RecJ</fullName>
    </recommendedName>
</protein>
<dbReference type="RefSeq" id="WP_004222988.1">
    <property type="nucleotide sequence ID" value="NZ_CACRSY010000012.1"/>
</dbReference>
<name>A0A6N2TYQ7_BLAHA</name>
<evidence type="ECO:0000256" key="3">
    <source>
        <dbReference type="ARBA" id="ARBA00022722"/>
    </source>
</evidence>
<reference evidence="9" key="1">
    <citation type="submission" date="2019-11" db="EMBL/GenBank/DDBJ databases">
        <authorList>
            <person name="Feng L."/>
        </authorList>
    </citation>
    <scope>NUCLEOTIDE SEQUENCE</scope>
    <source>
        <strain evidence="9">BhanseniiLFYP23</strain>
    </source>
</reference>